<gene>
    <name evidence="1" type="ORF">AM571_CH00206</name>
</gene>
<organism evidence="1 2">
    <name type="scientific">Rhizobium etli 8C-3</name>
    <dbReference type="NCBI Taxonomy" id="538025"/>
    <lineage>
        <taxon>Bacteria</taxon>
        <taxon>Pseudomonadati</taxon>
        <taxon>Pseudomonadota</taxon>
        <taxon>Alphaproteobacteria</taxon>
        <taxon>Hyphomicrobiales</taxon>
        <taxon>Rhizobiaceae</taxon>
        <taxon>Rhizobium/Agrobacterium group</taxon>
        <taxon>Rhizobium</taxon>
    </lineage>
</organism>
<dbReference type="Proteomes" id="UP000185109">
    <property type="component" value="Chromosome"/>
</dbReference>
<protein>
    <submittedName>
        <fullName evidence="1">Uncharacterized protein</fullName>
    </submittedName>
</protein>
<dbReference type="AlphaFoldDB" id="A0A1L5NYS2"/>
<evidence type="ECO:0000313" key="1">
    <source>
        <dbReference type="EMBL" id="APO73062.1"/>
    </source>
</evidence>
<dbReference type="EMBL" id="CP017241">
    <property type="protein sequence ID" value="APO73062.1"/>
    <property type="molecule type" value="Genomic_DNA"/>
</dbReference>
<evidence type="ECO:0000313" key="2">
    <source>
        <dbReference type="Proteomes" id="UP000185109"/>
    </source>
</evidence>
<sequence>MSAEVICIEPTVKSNFGESMFWQKGPDDVCVRREGLQAVKILRDGRKRHTFLFFACISRILEES</sequence>
<accession>A0A1L5NYS2</accession>
<name>A0A1L5NYS2_RHIET</name>
<proteinExistence type="predicted"/>
<reference evidence="1 2" key="1">
    <citation type="submission" date="2016-09" db="EMBL/GenBank/DDBJ databases">
        <title>The complete genome sequences of Rhizobium gallicum, symbiovars gallicum and phaseoli, symbionts associated to common bean (Phaseolus vulgaris).</title>
        <authorList>
            <person name="Bustos P."/>
            <person name="Santamaria R.I."/>
            <person name="Perez-Carrascal O.M."/>
            <person name="Juarez S."/>
            <person name="Lozano L."/>
            <person name="Martinez-Flores I."/>
            <person name="Martinez-Romero E."/>
            <person name="Cevallos M."/>
            <person name="Romero D."/>
            <person name="Davila G."/>
            <person name="Gonzalez V."/>
        </authorList>
    </citation>
    <scope>NUCLEOTIDE SEQUENCE [LARGE SCALE GENOMIC DNA]</scope>
    <source>
        <strain evidence="1 2">8C-3</strain>
    </source>
</reference>